<dbReference type="InterPro" id="IPR011006">
    <property type="entry name" value="CheY-like_superfamily"/>
</dbReference>
<dbReference type="GO" id="GO:0000160">
    <property type="term" value="P:phosphorelay signal transduction system"/>
    <property type="evidence" value="ECO:0007669"/>
    <property type="project" value="InterPro"/>
</dbReference>
<dbReference type="PROSITE" id="PS50110">
    <property type="entry name" value="RESPONSE_REGULATORY"/>
    <property type="match status" value="1"/>
</dbReference>
<evidence type="ECO:0000313" key="4">
    <source>
        <dbReference type="EMBL" id="ATL46332.1"/>
    </source>
</evidence>
<evidence type="ECO:0000259" key="3">
    <source>
        <dbReference type="PROSITE" id="PS50110"/>
    </source>
</evidence>
<dbReference type="AlphaFoldDB" id="A0A291QR24"/>
<dbReference type="Proteomes" id="UP000220133">
    <property type="component" value="Chromosome"/>
</dbReference>
<feature type="domain" description="Response regulatory" evidence="3">
    <location>
        <begin position="3"/>
        <end position="116"/>
    </location>
</feature>
<dbReference type="SMART" id="SM00850">
    <property type="entry name" value="LytTR"/>
    <property type="match status" value="1"/>
</dbReference>
<name>A0A291QR24_9BACT</name>
<evidence type="ECO:0000313" key="5">
    <source>
        <dbReference type="Proteomes" id="UP000220133"/>
    </source>
</evidence>
<evidence type="ECO:0000256" key="2">
    <source>
        <dbReference type="PROSITE-ProRule" id="PRU00169"/>
    </source>
</evidence>
<dbReference type="InterPro" id="IPR007492">
    <property type="entry name" value="LytTR_DNA-bd_dom"/>
</dbReference>
<protein>
    <recommendedName>
        <fullName evidence="3">Response regulatory domain-containing protein</fullName>
    </recommendedName>
</protein>
<keyword evidence="1 2" id="KW-0597">Phosphoprotein</keyword>
<dbReference type="Gene3D" id="3.40.50.2300">
    <property type="match status" value="1"/>
</dbReference>
<dbReference type="Pfam" id="PF04397">
    <property type="entry name" value="LytTR"/>
    <property type="match status" value="1"/>
</dbReference>
<dbReference type="Pfam" id="PF00072">
    <property type="entry name" value="Response_reg"/>
    <property type="match status" value="1"/>
</dbReference>
<dbReference type="KEGG" id="cbae:COR50_03605"/>
<dbReference type="PANTHER" id="PTHR44591">
    <property type="entry name" value="STRESS RESPONSE REGULATOR PROTEIN 1"/>
    <property type="match status" value="1"/>
</dbReference>
<proteinExistence type="predicted"/>
<dbReference type="SUPFAM" id="SSF52172">
    <property type="entry name" value="CheY-like"/>
    <property type="match status" value="1"/>
</dbReference>
<reference evidence="4 5" key="1">
    <citation type="submission" date="2017-10" db="EMBL/GenBank/DDBJ databases">
        <title>Paenichitinophaga pekingensis gen. nov., sp. nov., isolated from activated sludge.</title>
        <authorList>
            <person name="Jin D."/>
            <person name="Kong X."/>
            <person name="Deng Y."/>
            <person name="Bai Z."/>
        </authorList>
    </citation>
    <scope>NUCLEOTIDE SEQUENCE [LARGE SCALE GENOMIC DNA]</scope>
    <source>
        <strain evidence="4 5">13</strain>
    </source>
</reference>
<gene>
    <name evidence="4" type="ORF">COR50_03605</name>
</gene>
<accession>A0A291QR24</accession>
<dbReference type="GO" id="GO:0003677">
    <property type="term" value="F:DNA binding"/>
    <property type="evidence" value="ECO:0007669"/>
    <property type="project" value="InterPro"/>
</dbReference>
<evidence type="ECO:0000256" key="1">
    <source>
        <dbReference type="ARBA" id="ARBA00022553"/>
    </source>
</evidence>
<feature type="modified residue" description="4-aspartylphosphate" evidence="2">
    <location>
        <position position="55"/>
    </location>
</feature>
<dbReference type="Gene3D" id="2.40.50.1020">
    <property type="entry name" value="LytTr DNA-binding domain"/>
    <property type="match status" value="1"/>
</dbReference>
<sequence>MIKAIIIDDERNSRDIISLMLARYCPQIEVVSMASNCKEGIEHIKIHRPQLVFLDLEMPDGTGFDVLNGAYDGSFEAVFVTAFEKRFLHAIRFSEIALMLKPIDKESLVQTVGQVEERLANKMESKRYDALLKNFDPHAPYPRYLISTQADGQENCIPVNKIDYIENNGEYAFIHLADAGTIRTTKSFRYYAELFSHMGFYQVNNTQLVQLSHVKKLDSSNFLHLKSGTKLEVTDRRRKDLISQLK</sequence>
<dbReference type="RefSeq" id="WP_098192720.1">
    <property type="nucleotide sequence ID" value="NZ_CP023777.1"/>
</dbReference>
<dbReference type="SMART" id="SM00448">
    <property type="entry name" value="REC"/>
    <property type="match status" value="1"/>
</dbReference>
<keyword evidence="5" id="KW-1185">Reference proteome</keyword>
<organism evidence="4 5">
    <name type="scientific">Chitinophaga caeni</name>
    <dbReference type="NCBI Taxonomy" id="2029983"/>
    <lineage>
        <taxon>Bacteria</taxon>
        <taxon>Pseudomonadati</taxon>
        <taxon>Bacteroidota</taxon>
        <taxon>Chitinophagia</taxon>
        <taxon>Chitinophagales</taxon>
        <taxon>Chitinophagaceae</taxon>
        <taxon>Chitinophaga</taxon>
    </lineage>
</organism>
<dbReference type="EMBL" id="CP023777">
    <property type="protein sequence ID" value="ATL46332.1"/>
    <property type="molecule type" value="Genomic_DNA"/>
</dbReference>
<dbReference type="InterPro" id="IPR001789">
    <property type="entry name" value="Sig_transdc_resp-reg_receiver"/>
</dbReference>
<dbReference type="OrthoDB" id="1646880at2"/>
<dbReference type="InterPro" id="IPR050595">
    <property type="entry name" value="Bact_response_regulator"/>
</dbReference>
<dbReference type="PANTHER" id="PTHR44591:SF3">
    <property type="entry name" value="RESPONSE REGULATORY DOMAIN-CONTAINING PROTEIN"/>
    <property type="match status" value="1"/>
</dbReference>